<evidence type="ECO:0000313" key="3">
    <source>
        <dbReference type="EMBL" id="KAJ8039792.1"/>
    </source>
</evidence>
<dbReference type="Pfam" id="PF00797">
    <property type="entry name" value="Acetyltransf_2"/>
    <property type="match status" value="1"/>
</dbReference>
<comment type="caution">
    <text evidence="3">The sequence shown here is derived from an EMBL/GenBank/DDBJ whole genome shotgun (WGS) entry which is preliminary data.</text>
</comment>
<dbReference type="EMBL" id="JAIZAY010000006">
    <property type="protein sequence ID" value="KAJ8039792.1"/>
    <property type="molecule type" value="Genomic_DNA"/>
</dbReference>
<dbReference type="Proteomes" id="UP001152320">
    <property type="component" value="Chromosome 6"/>
</dbReference>
<reference evidence="3" key="1">
    <citation type="submission" date="2021-10" db="EMBL/GenBank/DDBJ databases">
        <title>Tropical sea cucumber genome reveals ecological adaptation and Cuvierian tubules defense mechanism.</title>
        <authorList>
            <person name="Chen T."/>
        </authorList>
    </citation>
    <scope>NUCLEOTIDE SEQUENCE</scope>
    <source>
        <strain evidence="3">Nanhai2018</strain>
        <tissue evidence="3">Muscle</tissue>
    </source>
</reference>
<protein>
    <recommendedName>
        <fullName evidence="2">arylamine N-acetyltransferase</fullName>
        <ecNumber evidence="2">2.3.1.5</ecNumber>
    </recommendedName>
</protein>
<dbReference type="PANTHER" id="PTHR11786">
    <property type="entry name" value="N-HYDROXYARYLAMINE O-ACETYLTRANSFERASE"/>
    <property type="match status" value="1"/>
</dbReference>
<dbReference type="InterPro" id="IPR038765">
    <property type="entry name" value="Papain-like_cys_pep_sf"/>
</dbReference>
<dbReference type="InterPro" id="IPR053710">
    <property type="entry name" value="Arylamine_NAT_domain_sf"/>
</dbReference>
<accession>A0A9Q1H8K9</accession>
<comment type="similarity">
    <text evidence="1">Belongs to the arylamine N-acetyltransferase family.</text>
</comment>
<dbReference type="GO" id="GO:0004060">
    <property type="term" value="F:arylamine N-acetyltransferase activity"/>
    <property type="evidence" value="ECO:0007669"/>
    <property type="project" value="UniProtKB-EC"/>
</dbReference>
<organism evidence="3 4">
    <name type="scientific">Holothuria leucospilota</name>
    <name type="common">Black long sea cucumber</name>
    <name type="synonym">Mertensiothuria leucospilota</name>
    <dbReference type="NCBI Taxonomy" id="206669"/>
    <lineage>
        <taxon>Eukaryota</taxon>
        <taxon>Metazoa</taxon>
        <taxon>Echinodermata</taxon>
        <taxon>Eleutherozoa</taxon>
        <taxon>Echinozoa</taxon>
        <taxon>Holothuroidea</taxon>
        <taxon>Aspidochirotacea</taxon>
        <taxon>Aspidochirotida</taxon>
        <taxon>Holothuriidae</taxon>
        <taxon>Holothuria</taxon>
    </lineage>
</organism>
<dbReference type="OrthoDB" id="10260017at2759"/>
<proteinExistence type="inferred from homology"/>
<sequence length="291" mass="34232">MTLSKEEAVRFLRDVLHIPDSSKQEPSLSFLNEIVKSYQHVSPWQCISAFALPRSQRHLPTWEEIKRNQFAKRGGMCYENNMFMKELLYAFNFDVNYASVHVYNPNDHLTIMVHGLTGSSSRHWVDVGSTFPLFHPIPFDFDTNTIEYDTGFLRQRFVKTNSIIEWHLWRHNLPYDGCKLTNDGWYKFAYIKADIPCDLNVFNSPMTDWYTVEEGNEFFQKPRAITYEKNKLIAIKGQKLLLETSNKVIDRKKLENFDEVVKAYETYFPQLPTEIVQDALHHTVFNIELSN</sequence>
<keyword evidence="4" id="KW-1185">Reference proteome</keyword>
<evidence type="ECO:0000313" key="4">
    <source>
        <dbReference type="Proteomes" id="UP001152320"/>
    </source>
</evidence>
<dbReference type="Gene3D" id="3.30.2140.20">
    <property type="match status" value="1"/>
</dbReference>
<gene>
    <name evidence="3" type="ORF">HOLleu_13902</name>
</gene>
<dbReference type="SUPFAM" id="SSF54001">
    <property type="entry name" value="Cysteine proteinases"/>
    <property type="match status" value="1"/>
</dbReference>
<evidence type="ECO:0000256" key="2">
    <source>
        <dbReference type="ARBA" id="ARBA00012701"/>
    </source>
</evidence>
<dbReference type="PANTHER" id="PTHR11786:SF0">
    <property type="entry name" value="ARYLAMINE N-ACETYLTRANSFERASE 4-RELATED"/>
    <property type="match status" value="1"/>
</dbReference>
<dbReference type="EC" id="2.3.1.5" evidence="2"/>
<dbReference type="AlphaFoldDB" id="A0A9Q1H8K9"/>
<evidence type="ECO:0000256" key="1">
    <source>
        <dbReference type="ARBA" id="ARBA00006547"/>
    </source>
</evidence>
<dbReference type="InterPro" id="IPR001447">
    <property type="entry name" value="Arylamine_N-AcTrfase"/>
</dbReference>
<name>A0A9Q1H8K9_HOLLE</name>